<accession>A0ABQ8F5R3</accession>
<keyword evidence="1" id="KW-1133">Transmembrane helix</keyword>
<keyword evidence="1" id="KW-0472">Membrane</keyword>
<evidence type="ECO:0000313" key="3">
    <source>
        <dbReference type="Proteomes" id="UP001648503"/>
    </source>
</evidence>
<comment type="caution">
    <text evidence="2">The sequence shown here is derived from an EMBL/GenBank/DDBJ whole genome shotgun (WGS) entry which is preliminary data.</text>
</comment>
<gene>
    <name evidence="2" type="ORF">BASA50_008996</name>
</gene>
<organism evidence="2 3">
    <name type="scientific">Batrachochytrium salamandrivorans</name>
    <dbReference type="NCBI Taxonomy" id="1357716"/>
    <lineage>
        <taxon>Eukaryota</taxon>
        <taxon>Fungi</taxon>
        <taxon>Fungi incertae sedis</taxon>
        <taxon>Chytridiomycota</taxon>
        <taxon>Chytridiomycota incertae sedis</taxon>
        <taxon>Chytridiomycetes</taxon>
        <taxon>Rhizophydiales</taxon>
        <taxon>Rhizophydiales incertae sedis</taxon>
        <taxon>Batrachochytrium</taxon>
    </lineage>
</organism>
<sequence length="621" mass="69018">MQGGGDEKLHTQEEKSKSDEIHKIQSLLTFSFSVVLVLMASQVFVHNARMDKLIGIKTLLVFSLGSLGDALPLYVIAMNLAHSIGRSKCSISTVERPCHSCWKGKVDTDNISCKFDNSDDTSASTNHSGWDEAISVHMLADTNVCERLQKICGAHTCVQLHKIPQASQSLLLGEAFPSLDNQRKLEQSAILNFTNSFLPKDYRLPAAKKNGDANILPLYFMFNLFSIEAWSIAEVLSRPSICATPFNPSVVTPMPRQFYTDIQTCDSDFGRQLSGQLFPSPSNLSIDPPIPINGARHSNTLPLTLTDLEFWMWRLLMDDQDEFRSILGTDAHPFTKTQSTSIHPCGIFPATRLLLLQDDALLADLPTASSITRTGFVIPPTPHSPILNKCDFAADIQNWRIANPSNHTLLISFGSMEFHSTDFKNKVTVTNLMLTIAYALYLQEATAIWVCSRNDSTIAIAYHQLTVSKPWTLRFIHLHVGMVSVGWLADLCKGIHVEDSGHYKYMAGDAATIESNNQVAALHHGGVGTFQTCVSSGIKQLIMPQGFDQHDICSRGEELGISRCVKVDMGVEDWQDAIEWAMHDPSLSTVEFHQLIMRENRKRGEGTIMAVKMISEWMSDM</sequence>
<dbReference type="Gene3D" id="3.40.50.2000">
    <property type="entry name" value="Glycogen Phosphorylase B"/>
    <property type="match status" value="1"/>
</dbReference>
<keyword evidence="1" id="KW-0812">Transmembrane</keyword>
<evidence type="ECO:0008006" key="4">
    <source>
        <dbReference type="Google" id="ProtNLM"/>
    </source>
</evidence>
<dbReference type="InterPro" id="IPR050426">
    <property type="entry name" value="Glycosyltransferase_28"/>
</dbReference>
<name>A0ABQ8F5R3_9FUNG</name>
<feature type="transmembrane region" description="Helical" evidence="1">
    <location>
        <begin position="58"/>
        <end position="81"/>
    </location>
</feature>
<dbReference type="EMBL" id="JAFCIX010000418">
    <property type="protein sequence ID" value="KAH6590996.1"/>
    <property type="molecule type" value="Genomic_DNA"/>
</dbReference>
<protein>
    <recommendedName>
        <fullName evidence="4">Glycosyltransferase family 28 N-terminal domain-containing protein</fullName>
    </recommendedName>
</protein>
<dbReference type="PANTHER" id="PTHR48050:SF11">
    <property type="entry name" value="GLYCOSYLTRANSFERASE"/>
    <property type="match status" value="1"/>
</dbReference>
<evidence type="ECO:0000256" key="1">
    <source>
        <dbReference type="SAM" id="Phobius"/>
    </source>
</evidence>
<dbReference type="Proteomes" id="UP001648503">
    <property type="component" value="Unassembled WGS sequence"/>
</dbReference>
<reference evidence="2 3" key="1">
    <citation type="submission" date="2021-02" db="EMBL/GenBank/DDBJ databases">
        <title>Variation within the Batrachochytrium salamandrivorans European outbreak.</title>
        <authorList>
            <person name="Kelly M."/>
            <person name="Pasmans F."/>
            <person name="Shea T.P."/>
            <person name="Munoz J.F."/>
            <person name="Carranza S."/>
            <person name="Cuomo C.A."/>
            <person name="Martel A."/>
        </authorList>
    </citation>
    <scope>NUCLEOTIDE SEQUENCE [LARGE SCALE GENOMIC DNA]</scope>
    <source>
        <strain evidence="2 3">AMFP18/2</strain>
    </source>
</reference>
<keyword evidence="3" id="KW-1185">Reference proteome</keyword>
<dbReference type="SUPFAM" id="SSF53756">
    <property type="entry name" value="UDP-Glycosyltransferase/glycogen phosphorylase"/>
    <property type="match status" value="1"/>
</dbReference>
<feature type="transmembrane region" description="Helical" evidence="1">
    <location>
        <begin position="24"/>
        <end position="46"/>
    </location>
</feature>
<proteinExistence type="predicted"/>
<dbReference type="PANTHER" id="PTHR48050">
    <property type="entry name" value="STEROL 3-BETA-GLUCOSYLTRANSFERASE"/>
    <property type="match status" value="1"/>
</dbReference>
<evidence type="ECO:0000313" key="2">
    <source>
        <dbReference type="EMBL" id="KAH6590996.1"/>
    </source>
</evidence>